<keyword evidence="2" id="KW-1185">Reference proteome</keyword>
<accession>A0ABZ1UXV0</accession>
<evidence type="ECO:0000313" key="2">
    <source>
        <dbReference type="Proteomes" id="UP001432161"/>
    </source>
</evidence>
<dbReference type="Proteomes" id="UP001432161">
    <property type="component" value="Chromosome"/>
</dbReference>
<dbReference type="EMBL" id="CP108330">
    <property type="protein sequence ID" value="WUR37202.1"/>
    <property type="molecule type" value="Genomic_DNA"/>
</dbReference>
<proteinExistence type="predicted"/>
<name>A0ABZ1UXV0_9ACTN</name>
<protein>
    <submittedName>
        <fullName evidence="1">SART-1 family protein</fullName>
    </submittedName>
</protein>
<sequence length="468" mass="51467">MSVKIESNSYLTEEQQQVYQLRESLERNGGNPVGFLGLLAAVLRGDTWRKIPSGVNDEEPFTNFSDFITAKPPFGLGSDVEHVRVLLQLRHPHEGVDHVREEMEAMRAQVRELLGPAPDEDPIAQDARRFGAYARSGGWVFGLLVARSVQPGQGHGGDRSSLNYQRGERIDGSSVLNKVSAKRFAAMSGTTSTRVMRFYRAWERAAAAGVVPTFENLVPGQDVELPEAELWSEYFTKYEQSTDRRESIAEQAEAAGTSYTEAMKVAKNPAALRTAILGDPKTADAARKALTDRMEDDVDLQIAMARTVTAMPELKKAIVTEARRTDQLDYVRRVATEGKLKTPAGQLIDAPSAVVAEAERRLAAIEHLEDPNPRESATEAYEAIQELVAQAIEEDPDVRVSEQRARVHKVLTSTARNIASVSDAPLADIADEELIREVTALQESVNALIALLSPQTGNRLRVIDSKAI</sequence>
<reference evidence="1" key="1">
    <citation type="submission" date="2022-10" db="EMBL/GenBank/DDBJ databases">
        <title>The complete genomes of actinobacterial strains from the NBC collection.</title>
        <authorList>
            <person name="Joergensen T.S."/>
            <person name="Alvarez Arevalo M."/>
            <person name="Sterndorff E.B."/>
            <person name="Faurdal D."/>
            <person name="Vuksanovic O."/>
            <person name="Mourched A.-S."/>
            <person name="Charusanti P."/>
            <person name="Shaw S."/>
            <person name="Blin K."/>
            <person name="Weber T."/>
        </authorList>
    </citation>
    <scope>NUCLEOTIDE SEQUENCE</scope>
    <source>
        <strain evidence="1">NBC_00489</strain>
    </source>
</reference>
<gene>
    <name evidence="1" type="ORF">OHN36_08405</name>
</gene>
<organism evidence="1 2">
    <name type="scientific">Streptomyces griseoaurantiacus</name>
    <dbReference type="NCBI Taxonomy" id="68213"/>
    <lineage>
        <taxon>Bacteria</taxon>
        <taxon>Bacillati</taxon>
        <taxon>Actinomycetota</taxon>
        <taxon>Actinomycetes</taxon>
        <taxon>Kitasatosporales</taxon>
        <taxon>Streptomycetaceae</taxon>
        <taxon>Streptomyces</taxon>
        <taxon>Streptomyces aurantiacus group</taxon>
    </lineage>
</organism>
<evidence type="ECO:0000313" key="1">
    <source>
        <dbReference type="EMBL" id="WUR37202.1"/>
    </source>
</evidence>